<accession>U9TWQ5</accession>
<evidence type="ECO:0000313" key="1">
    <source>
        <dbReference type="EMBL" id="ESA12515.1"/>
    </source>
</evidence>
<dbReference type="AlphaFoldDB" id="U9TWQ5"/>
<dbReference type="EMBL" id="KI284855">
    <property type="protein sequence ID" value="ESA12515.1"/>
    <property type="molecule type" value="Genomic_DNA"/>
</dbReference>
<protein>
    <submittedName>
        <fullName evidence="1">Uncharacterized protein</fullName>
    </submittedName>
</protein>
<proteinExistence type="predicted"/>
<dbReference type="HOGENOM" id="CLU_1876522_0_0_1"/>
<gene>
    <name evidence="1" type="ORF">GLOINDRAFT_27061</name>
</gene>
<organism evidence="1">
    <name type="scientific">Rhizophagus irregularis (strain DAOM 181602 / DAOM 197198 / MUCL 43194)</name>
    <name type="common">Arbuscular mycorrhizal fungus</name>
    <name type="synonym">Glomus intraradices</name>
    <dbReference type="NCBI Taxonomy" id="747089"/>
    <lineage>
        <taxon>Eukaryota</taxon>
        <taxon>Fungi</taxon>
        <taxon>Fungi incertae sedis</taxon>
        <taxon>Mucoromycota</taxon>
        <taxon>Glomeromycotina</taxon>
        <taxon>Glomeromycetes</taxon>
        <taxon>Glomerales</taxon>
        <taxon>Glomeraceae</taxon>
        <taxon>Rhizophagus</taxon>
    </lineage>
</organism>
<reference evidence="1" key="1">
    <citation type="submission" date="2013-07" db="EMBL/GenBank/DDBJ databases">
        <title>The genome of an arbuscular mycorrhizal fungus provides insights into the evolution of the oldest plant symbiosis.</title>
        <authorList>
            <consortium name="DOE Joint Genome Institute"/>
            <person name="Tisserant E."/>
            <person name="Malbreil M."/>
            <person name="Kuo A."/>
            <person name="Kohler A."/>
            <person name="Symeonidi A."/>
            <person name="Balestrini R."/>
            <person name="Charron P."/>
            <person name="Duensing N."/>
            <person name="Frei-dit-Frey N."/>
            <person name="Gianinazzi-Pearson V."/>
            <person name="Gilbert B."/>
            <person name="Handa Y."/>
            <person name="Hijri M."/>
            <person name="Kaul R."/>
            <person name="Kawaguchi M."/>
            <person name="Krajinski F."/>
            <person name="Lammers P."/>
            <person name="Lapierre D."/>
            <person name="Masclaux F.G."/>
            <person name="Murat C."/>
            <person name="Morin E."/>
            <person name="Ndikumana S."/>
            <person name="Pagni M."/>
            <person name="Petitpierre D."/>
            <person name="Requena N."/>
            <person name="Rosikiewicz P."/>
            <person name="Riley R."/>
            <person name="Saito K."/>
            <person name="San Clemente H."/>
            <person name="Shapiro H."/>
            <person name="van Tuinen D."/>
            <person name="Becard G."/>
            <person name="Bonfante P."/>
            <person name="Paszkowski U."/>
            <person name="Shachar-Hill Y."/>
            <person name="Young J.P."/>
            <person name="Sanders I.R."/>
            <person name="Henrissat B."/>
            <person name="Rensing S.A."/>
            <person name="Grigoriev I.V."/>
            <person name="Corradi N."/>
            <person name="Roux C."/>
            <person name="Martin F."/>
        </authorList>
    </citation>
    <scope>NUCLEOTIDE SEQUENCE</scope>
    <source>
        <strain evidence="1">DAOM 197198</strain>
    </source>
</reference>
<name>U9TWQ5_RHIID</name>
<sequence length="136" mass="16254">MFNEYDEPKQQLFEFITKYCKKIRYFESGIPDDNNIYLFIENNQHNINYLTIEADFNSYTDCKELSSNVLQKLGQVLPYKLEYLCLILSFNTSDLEIFLERSQNTFIEKLLISNDDEMSVRNELFTLKDEKMEVVL</sequence>